<dbReference type="InterPro" id="IPR020097">
    <property type="entry name" value="PsdUridine_synth_TruA_a/b_dom"/>
</dbReference>
<dbReference type="HOGENOM" id="CLU_070302_0_0_0"/>
<proteinExistence type="inferred from homology"/>
<evidence type="ECO:0000256" key="1">
    <source>
        <dbReference type="ARBA" id="ARBA00023235"/>
    </source>
</evidence>
<dbReference type="Proteomes" id="UP000033103">
    <property type="component" value="Chromosome"/>
</dbReference>
<dbReference type="InterPro" id="IPR001406">
    <property type="entry name" value="PsdUridine_synth_TruA"/>
</dbReference>
<reference evidence="4 5" key="1">
    <citation type="journal article" date="2012" name="BMC Genomics">
        <title>Genomic sequence analysis and characterization of Sneathia amnii sp. nov.</title>
        <authorList>
            <consortium name="Vaginal Microbiome Consortium (additional members)"/>
            <person name="Harwich M.D.Jr."/>
            <person name="Serrano M.G."/>
            <person name="Fettweis J.M."/>
            <person name="Alves J.M."/>
            <person name="Reimers M.A."/>
            <person name="Buck G.A."/>
            <person name="Jefferson K.K."/>
        </authorList>
    </citation>
    <scope>NUCLEOTIDE SEQUENCE [LARGE SCALE GENOMIC DNA]</scope>
    <source>
        <strain evidence="4 5">SN35</strain>
    </source>
</reference>
<dbReference type="AlphaFoldDB" id="A0A0E3ZBA8"/>
<dbReference type="PANTHER" id="PTHR11142:SF0">
    <property type="entry name" value="TRNA PSEUDOURIDINE SYNTHASE-LIKE 1"/>
    <property type="match status" value="1"/>
</dbReference>
<dbReference type="Pfam" id="PF01416">
    <property type="entry name" value="PseudoU_synth_1"/>
    <property type="match status" value="1"/>
</dbReference>
<dbReference type="EMBL" id="CP011280">
    <property type="protein sequence ID" value="AKC96145.1"/>
    <property type="molecule type" value="Genomic_DNA"/>
</dbReference>
<dbReference type="PATRIC" id="fig|1069640.6.peg.714"/>
<name>A0A0E3ZBA8_9FUSO</name>
<keyword evidence="2" id="KW-0819">tRNA processing</keyword>
<dbReference type="Gene3D" id="3.30.70.580">
    <property type="entry name" value="Pseudouridine synthase I, catalytic domain, N-terminal subdomain"/>
    <property type="match status" value="1"/>
</dbReference>
<accession>A0A0E3ZBA8</accession>
<dbReference type="PANTHER" id="PTHR11142">
    <property type="entry name" value="PSEUDOURIDYLATE SYNTHASE"/>
    <property type="match status" value="1"/>
</dbReference>
<dbReference type="GO" id="GO:0160147">
    <property type="term" value="F:tRNA pseudouridine(38-40) synthase activity"/>
    <property type="evidence" value="ECO:0007669"/>
    <property type="project" value="UniProtKB-EC"/>
</dbReference>
<keyword evidence="1 2" id="KW-0413">Isomerase</keyword>
<evidence type="ECO:0000313" key="4">
    <source>
        <dbReference type="EMBL" id="AKC96145.1"/>
    </source>
</evidence>
<organism evidence="4 5">
    <name type="scientific">Sneathia vaginalis</name>
    <dbReference type="NCBI Taxonomy" id="187101"/>
    <lineage>
        <taxon>Bacteria</taxon>
        <taxon>Fusobacteriati</taxon>
        <taxon>Fusobacteriota</taxon>
        <taxon>Fusobacteriia</taxon>
        <taxon>Fusobacteriales</taxon>
        <taxon>Leptotrichiaceae</taxon>
        <taxon>Sneathia</taxon>
    </lineage>
</organism>
<gene>
    <name evidence="4" type="ORF">VC03_03620</name>
</gene>
<dbReference type="OrthoDB" id="95206at2"/>
<dbReference type="KEGG" id="sns:VC03_03620"/>
<dbReference type="GO" id="GO:0031119">
    <property type="term" value="P:tRNA pseudouridine synthesis"/>
    <property type="evidence" value="ECO:0007669"/>
    <property type="project" value="TreeGrafter"/>
</dbReference>
<evidence type="ECO:0000256" key="2">
    <source>
        <dbReference type="RuleBase" id="RU003792"/>
    </source>
</evidence>
<comment type="catalytic activity">
    <reaction evidence="2">
        <text>uridine(38/39/40) in tRNA = pseudouridine(38/39/40) in tRNA</text>
        <dbReference type="Rhea" id="RHEA:22376"/>
        <dbReference type="Rhea" id="RHEA-COMP:10085"/>
        <dbReference type="Rhea" id="RHEA-COMP:10087"/>
        <dbReference type="ChEBI" id="CHEBI:65314"/>
        <dbReference type="ChEBI" id="CHEBI:65315"/>
        <dbReference type="EC" id="5.4.99.12"/>
    </reaction>
</comment>
<evidence type="ECO:0000259" key="3">
    <source>
        <dbReference type="Pfam" id="PF01416"/>
    </source>
</evidence>
<protein>
    <recommendedName>
        <fullName evidence="2">tRNA pseudouridine synthase</fullName>
        <ecNumber evidence="2">5.4.99.12</ecNumber>
    </recommendedName>
</protein>
<sequence>MLDRRLEKTKLNAYMVYIKYDGSNYACFDELKDKKTVKGYFKDLLKKENIDVYKGIQQAGRTDKDVSANENILYFMSEKENIDTLLKYDMVIKIQKTIPYLEFPELIAKRKYIFSYPKEFIVNSREKIEKLCNDLSGNKDFSKFTTKKGKYLKNTVRDIHIEYIDDSLIFIGDSFLPHQVRIMSSFILTNTLKPLDGKYLVLDKIYLSKTLEDLILYPYNLDLDTVVYCEKSVKYTIIYTTDFSKMIGKNGKNIKKLNMGNKVIVRREKYDI</sequence>
<dbReference type="EC" id="5.4.99.12" evidence="2"/>
<evidence type="ECO:0000313" key="5">
    <source>
        <dbReference type="Proteomes" id="UP000033103"/>
    </source>
</evidence>
<keyword evidence="5" id="KW-1185">Reference proteome</keyword>
<dbReference type="GO" id="GO:0003723">
    <property type="term" value="F:RNA binding"/>
    <property type="evidence" value="ECO:0007669"/>
    <property type="project" value="InterPro"/>
</dbReference>
<dbReference type="SUPFAM" id="SSF55120">
    <property type="entry name" value="Pseudouridine synthase"/>
    <property type="match status" value="1"/>
</dbReference>
<feature type="domain" description="Pseudouridine synthase I TruA alpha/beta" evidence="3">
    <location>
        <begin position="132"/>
        <end position="188"/>
    </location>
</feature>
<dbReference type="InterPro" id="IPR020094">
    <property type="entry name" value="TruA/RsuA/RluB/E/F_N"/>
</dbReference>
<dbReference type="InterPro" id="IPR020103">
    <property type="entry name" value="PsdUridine_synth_cat_dom_sf"/>
</dbReference>
<comment type="similarity">
    <text evidence="2">Belongs to the tRNA pseudouridine synthase TruA family.</text>
</comment>
<dbReference type="STRING" id="187101.VC03_03620"/>
<dbReference type="RefSeq" id="WP_046329282.1">
    <property type="nucleotide sequence ID" value="NZ_CP011280.1"/>
</dbReference>